<feature type="region of interest" description="Disordered" evidence="1">
    <location>
        <begin position="389"/>
        <end position="489"/>
    </location>
</feature>
<name>A0A4Y2SYT5_ARAVE</name>
<dbReference type="AlphaFoldDB" id="A0A4Y2SYT5"/>
<dbReference type="OrthoDB" id="6433180at2759"/>
<sequence length="587" mass="66033">MSRRIRRASVLLLFLLLCSQGFASESSDPIPRRQKRGLMKMMMHIMWDPVRLIRYWYAYDVTKEIAKSWRKILPTMMLLPFNPNIADTPGIAKYVHPTHGLGPAKYQKNVKQFAYPAVSSGETYSASQFSKDYLISDPSLKNDFPHFSPGSGIVFEGSHKQSESSNLDSGHLVFRQYMNSGQQVGSDGPRNVHVSSFPVIAKEVDGSNEQHHHIIFNPVPESMFQGDPSASIHTPDSQEVAFSGDMRPLPFPYKIDFPDSSREQVIFKSIPMPIPIDGIHDVSKEKLESDVVPSSTNSDSKLTKNKYFKYPPDYPENQPIYGRYQPDPNSHVKYEDEEKDGHAPPTQHVIHTGHQELHIVLHPIPIPVNFNASESSNGGYHFMYPGVPKASGPVQSRQRQGSSPPGYDEEFYPSNNSSGKSDKSNYSHEDGETASSSSERSDSKSRVTWVLKKESKTDRRTDTKPFDNDSDGSAPRISSVNFLDGRNQGRHPLTLNGETIDLVQLKEDLRHGTPVLIPFHKKTTFSSPQSGENPSFNPPKNYDDILREKSKEVLQTSGENVFVQSNSGEQYVVGNSTQRLIFFFKRP</sequence>
<keyword evidence="2" id="KW-0732">Signal</keyword>
<dbReference type="Proteomes" id="UP000499080">
    <property type="component" value="Unassembled WGS sequence"/>
</dbReference>
<feature type="signal peptide" evidence="2">
    <location>
        <begin position="1"/>
        <end position="23"/>
    </location>
</feature>
<feature type="region of interest" description="Disordered" evidence="1">
    <location>
        <begin position="315"/>
        <end position="348"/>
    </location>
</feature>
<protein>
    <submittedName>
        <fullName evidence="3">Uncharacterized protein</fullName>
    </submittedName>
</protein>
<evidence type="ECO:0000256" key="1">
    <source>
        <dbReference type="SAM" id="MobiDB-lite"/>
    </source>
</evidence>
<evidence type="ECO:0000256" key="2">
    <source>
        <dbReference type="SAM" id="SignalP"/>
    </source>
</evidence>
<feature type="compositionally biased region" description="Polar residues" evidence="1">
    <location>
        <begin position="393"/>
        <end position="403"/>
    </location>
</feature>
<proteinExistence type="predicted"/>
<feature type="chain" id="PRO_5021233518" evidence="2">
    <location>
        <begin position="24"/>
        <end position="587"/>
    </location>
</feature>
<comment type="caution">
    <text evidence="3">The sequence shown here is derived from an EMBL/GenBank/DDBJ whole genome shotgun (WGS) entry which is preliminary data.</text>
</comment>
<feature type="compositionally biased region" description="Basic and acidic residues" evidence="1">
    <location>
        <begin position="420"/>
        <end position="431"/>
    </location>
</feature>
<gene>
    <name evidence="3" type="ORF">AVEN_156239_1</name>
</gene>
<keyword evidence="4" id="KW-1185">Reference proteome</keyword>
<organism evidence="3 4">
    <name type="scientific">Araneus ventricosus</name>
    <name type="common">Orbweaver spider</name>
    <name type="synonym">Epeira ventricosa</name>
    <dbReference type="NCBI Taxonomy" id="182803"/>
    <lineage>
        <taxon>Eukaryota</taxon>
        <taxon>Metazoa</taxon>
        <taxon>Ecdysozoa</taxon>
        <taxon>Arthropoda</taxon>
        <taxon>Chelicerata</taxon>
        <taxon>Arachnida</taxon>
        <taxon>Araneae</taxon>
        <taxon>Araneomorphae</taxon>
        <taxon>Entelegynae</taxon>
        <taxon>Araneoidea</taxon>
        <taxon>Araneidae</taxon>
        <taxon>Araneus</taxon>
    </lineage>
</organism>
<evidence type="ECO:0000313" key="4">
    <source>
        <dbReference type="Proteomes" id="UP000499080"/>
    </source>
</evidence>
<evidence type="ECO:0000313" key="3">
    <source>
        <dbReference type="EMBL" id="GBN93514.1"/>
    </source>
</evidence>
<feature type="region of interest" description="Disordered" evidence="1">
    <location>
        <begin position="290"/>
        <end position="309"/>
    </location>
</feature>
<feature type="compositionally biased region" description="Basic and acidic residues" evidence="1">
    <location>
        <begin position="330"/>
        <end position="342"/>
    </location>
</feature>
<dbReference type="EMBL" id="BGPR01024987">
    <property type="protein sequence ID" value="GBN93514.1"/>
    <property type="molecule type" value="Genomic_DNA"/>
</dbReference>
<feature type="compositionally biased region" description="Basic and acidic residues" evidence="1">
    <location>
        <begin position="439"/>
        <end position="467"/>
    </location>
</feature>
<accession>A0A4Y2SYT5</accession>
<reference evidence="3 4" key="1">
    <citation type="journal article" date="2019" name="Sci. Rep.">
        <title>Orb-weaving spider Araneus ventricosus genome elucidates the spidroin gene catalogue.</title>
        <authorList>
            <person name="Kono N."/>
            <person name="Nakamura H."/>
            <person name="Ohtoshi R."/>
            <person name="Moran D.A.P."/>
            <person name="Shinohara A."/>
            <person name="Yoshida Y."/>
            <person name="Fujiwara M."/>
            <person name="Mori M."/>
            <person name="Tomita M."/>
            <person name="Arakawa K."/>
        </authorList>
    </citation>
    <scope>NUCLEOTIDE SEQUENCE [LARGE SCALE GENOMIC DNA]</scope>
</reference>